<dbReference type="Gene3D" id="3.30.40.10">
    <property type="entry name" value="Zinc/RING finger domain, C3HC4 (zinc finger)"/>
    <property type="match status" value="1"/>
</dbReference>
<dbReference type="RefSeq" id="XP_003095894.2">
    <property type="nucleotide sequence ID" value="XM_003095846.2"/>
</dbReference>
<dbReference type="GO" id="GO:0008270">
    <property type="term" value="F:zinc ion binding"/>
    <property type="evidence" value="ECO:0007669"/>
    <property type="project" value="UniProtKB-KW"/>
</dbReference>
<evidence type="ECO:0000313" key="8">
    <source>
        <dbReference type="EMBL" id="EFO88217.1"/>
    </source>
</evidence>
<dbReference type="InterPro" id="IPR017907">
    <property type="entry name" value="Znf_RING_CS"/>
</dbReference>
<evidence type="ECO:0000256" key="1">
    <source>
        <dbReference type="ARBA" id="ARBA00022723"/>
    </source>
</evidence>
<keyword evidence="3" id="KW-0862">Zinc</keyword>
<evidence type="ECO:0000256" key="6">
    <source>
        <dbReference type="SAM" id="MobiDB-lite"/>
    </source>
</evidence>
<dbReference type="OrthoDB" id="5877713at2759"/>
<keyword evidence="5" id="KW-0175">Coiled coil</keyword>
<dbReference type="STRING" id="31234.E3N6Q9"/>
<dbReference type="eggNOG" id="KOG4185">
    <property type="taxonomic scope" value="Eukaryota"/>
</dbReference>
<dbReference type="InterPro" id="IPR001841">
    <property type="entry name" value="Znf_RING"/>
</dbReference>
<dbReference type="OMA" id="WKECELC"/>
<dbReference type="Pfam" id="PF13445">
    <property type="entry name" value="zf-RING_UBOX"/>
    <property type="match status" value="1"/>
</dbReference>
<dbReference type="InterPro" id="IPR052667">
    <property type="entry name" value="E3_ubiquitin-ligase_RING"/>
</dbReference>
<name>E3N6Q9_CAERE</name>
<feature type="compositionally biased region" description="Basic and acidic residues" evidence="6">
    <location>
        <begin position="7"/>
        <end position="20"/>
    </location>
</feature>
<dbReference type="HOGENOM" id="CLU_093265_0_0_1"/>
<dbReference type="InParanoid" id="E3N6Q9"/>
<dbReference type="PROSITE" id="PS00518">
    <property type="entry name" value="ZF_RING_1"/>
    <property type="match status" value="1"/>
</dbReference>
<dbReference type="KEGG" id="crq:GCK72_009047"/>
<gene>
    <name evidence="8" type="ORF">CRE_07744</name>
</gene>
<dbReference type="SMART" id="SM00184">
    <property type="entry name" value="RING"/>
    <property type="match status" value="1"/>
</dbReference>
<evidence type="ECO:0000256" key="5">
    <source>
        <dbReference type="SAM" id="Coils"/>
    </source>
</evidence>
<keyword evidence="9" id="KW-1185">Reference proteome</keyword>
<dbReference type="CTD" id="9808097"/>
<reference evidence="8" key="1">
    <citation type="submission" date="2007-07" db="EMBL/GenBank/DDBJ databases">
        <title>PCAP assembly of the Caenorhabditis remanei genome.</title>
        <authorList>
            <consortium name="The Caenorhabditis remanei Sequencing Consortium"/>
            <person name="Wilson R.K."/>
        </authorList>
    </citation>
    <scope>NUCLEOTIDE SEQUENCE [LARGE SCALE GENOMIC DNA]</scope>
    <source>
        <strain evidence="8">PB4641</strain>
    </source>
</reference>
<feature type="domain" description="RING-type" evidence="7">
    <location>
        <begin position="147"/>
        <end position="191"/>
    </location>
</feature>
<dbReference type="PANTHER" id="PTHR47156:SF5">
    <property type="entry name" value="RING-TYPE DOMAIN-CONTAINING PROTEIN"/>
    <property type="match status" value="1"/>
</dbReference>
<sequence>MPRKRTPKNDDVPPSLDEKNAQIQKMKADLKKLDAEILAEKKKGREAKQKHKEDMERLRWQERGINNEIFYQTSRHAIQIGIVKKDYDKTKIELAQLRVDLKLATDEQVKAEIVKEDQDTRERLERRTKHLEEVLKSGSNRKVWKECELCSLEFEEHGLWIPKVLKCGHTFCWGCVQRLAKPDFIRCPIDKTVFVFSENDDVNKIPKNFRALNAL</sequence>
<dbReference type="EMBL" id="DS268542">
    <property type="protein sequence ID" value="EFO88217.1"/>
    <property type="molecule type" value="Genomic_DNA"/>
</dbReference>
<dbReference type="PROSITE" id="PS50089">
    <property type="entry name" value="ZF_RING_2"/>
    <property type="match status" value="1"/>
</dbReference>
<keyword evidence="1" id="KW-0479">Metal-binding</keyword>
<dbReference type="SUPFAM" id="SSF57850">
    <property type="entry name" value="RING/U-box"/>
    <property type="match status" value="1"/>
</dbReference>
<dbReference type="GeneID" id="9808097"/>
<evidence type="ECO:0000256" key="4">
    <source>
        <dbReference type="PROSITE-ProRule" id="PRU00175"/>
    </source>
</evidence>
<evidence type="ECO:0000313" key="9">
    <source>
        <dbReference type="Proteomes" id="UP000008281"/>
    </source>
</evidence>
<dbReference type="AlphaFoldDB" id="E3N6Q9"/>
<organism evidence="9">
    <name type="scientific">Caenorhabditis remanei</name>
    <name type="common">Caenorhabditis vulgaris</name>
    <dbReference type="NCBI Taxonomy" id="31234"/>
    <lineage>
        <taxon>Eukaryota</taxon>
        <taxon>Metazoa</taxon>
        <taxon>Ecdysozoa</taxon>
        <taxon>Nematoda</taxon>
        <taxon>Chromadorea</taxon>
        <taxon>Rhabditida</taxon>
        <taxon>Rhabditina</taxon>
        <taxon>Rhabditomorpha</taxon>
        <taxon>Rhabditoidea</taxon>
        <taxon>Rhabditidae</taxon>
        <taxon>Peloderinae</taxon>
        <taxon>Caenorhabditis</taxon>
    </lineage>
</organism>
<dbReference type="InterPro" id="IPR027370">
    <property type="entry name" value="Znf-RING_euk"/>
</dbReference>
<feature type="region of interest" description="Disordered" evidence="6">
    <location>
        <begin position="1"/>
        <end position="20"/>
    </location>
</feature>
<proteinExistence type="predicted"/>
<accession>E3N6Q9</accession>
<evidence type="ECO:0000256" key="3">
    <source>
        <dbReference type="ARBA" id="ARBA00022833"/>
    </source>
</evidence>
<dbReference type="Proteomes" id="UP000008281">
    <property type="component" value="Unassembled WGS sequence"/>
</dbReference>
<dbReference type="InterPro" id="IPR013083">
    <property type="entry name" value="Znf_RING/FYVE/PHD"/>
</dbReference>
<evidence type="ECO:0000256" key="2">
    <source>
        <dbReference type="ARBA" id="ARBA00022771"/>
    </source>
</evidence>
<feature type="coiled-coil region" evidence="5">
    <location>
        <begin position="87"/>
        <end position="141"/>
    </location>
</feature>
<dbReference type="PANTHER" id="PTHR47156">
    <property type="entry name" value="PROTEIN CBG20824"/>
    <property type="match status" value="1"/>
</dbReference>
<protein>
    <recommendedName>
        <fullName evidence="7">RING-type domain-containing protein</fullName>
    </recommendedName>
</protein>
<evidence type="ECO:0000259" key="7">
    <source>
        <dbReference type="PROSITE" id="PS50089"/>
    </source>
</evidence>
<keyword evidence="2 4" id="KW-0863">Zinc-finger</keyword>